<accession>A0AAV9UC86</accession>
<dbReference type="AlphaFoldDB" id="A0AAV9UC86"/>
<reference evidence="1 2" key="1">
    <citation type="submission" date="2019-10" db="EMBL/GenBank/DDBJ databases">
        <authorList>
            <person name="Palmer J.M."/>
        </authorList>
    </citation>
    <scope>NUCLEOTIDE SEQUENCE [LARGE SCALE GENOMIC DNA]</scope>
    <source>
        <strain evidence="1 2">TWF696</strain>
    </source>
</reference>
<keyword evidence="2" id="KW-1185">Reference proteome</keyword>
<dbReference type="InterPro" id="IPR019410">
    <property type="entry name" value="Methyltransf_16"/>
</dbReference>
<dbReference type="PANTHER" id="PTHR14614:SF130">
    <property type="entry name" value="PROTEIN-LYSINE N-METHYLTRANSFERASE EEF2KMT"/>
    <property type="match status" value="1"/>
</dbReference>
<proteinExistence type="predicted"/>
<sequence>MNSPRKDLQDVIGDPLLRLRGLYLQSVPADKIPFSALIPAVVDGDFQDRLYNTVLSEDATAPYPPATLYTKRFLKLLIDTLQRRLGEDEELHEGILTLYTSLLSEASSITDITRPAYITYTLPLYSSLPLKESKVVISERRHLLSADGHTGSRTWEAALALGEHFLSKISNFDRPLSECRVLELGAGTAFTSILLSKLRTKYVLATDGDERVCEAIQTNIDLNIPRESRDGSIAVSQLLWGVSQVDNHVYSEMWDLIVGSDITYDTSDLSDLIYTLNRLLQKNKDRSAVAIISATVRNEDTIREFEKQLVDAGLRFDSQVVGADGRQLWHYGSDIPISLYTIHPM</sequence>
<protein>
    <submittedName>
        <fullName evidence="1">Uncharacterized protein</fullName>
    </submittedName>
</protein>
<dbReference type="GO" id="GO:0005737">
    <property type="term" value="C:cytoplasm"/>
    <property type="evidence" value="ECO:0007669"/>
    <property type="project" value="TreeGrafter"/>
</dbReference>
<dbReference type="CDD" id="cd02440">
    <property type="entry name" value="AdoMet_MTases"/>
    <property type="match status" value="1"/>
</dbReference>
<dbReference type="PANTHER" id="PTHR14614">
    <property type="entry name" value="HEPATOCELLULAR CARCINOMA-ASSOCIATED ANTIGEN"/>
    <property type="match status" value="1"/>
</dbReference>
<dbReference type="Proteomes" id="UP001375240">
    <property type="component" value="Unassembled WGS sequence"/>
</dbReference>
<dbReference type="InterPro" id="IPR029063">
    <property type="entry name" value="SAM-dependent_MTases_sf"/>
</dbReference>
<dbReference type="Gene3D" id="3.40.50.150">
    <property type="entry name" value="Vaccinia Virus protein VP39"/>
    <property type="match status" value="1"/>
</dbReference>
<comment type="caution">
    <text evidence="1">The sequence shown here is derived from an EMBL/GenBank/DDBJ whole genome shotgun (WGS) entry which is preliminary data.</text>
</comment>
<dbReference type="Pfam" id="PF10294">
    <property type="entry name" value="Methyltransf_16"/>
    <property type="match status" value="1"/>
</dbReference>
<organism evidence="1 2">
    <name type="scientific">Orbilia brochopaga</name>
    <dbReference type="NCBI Taxonomy" id="3140254"/>
    <lineage>
        <taxon>Eukaryota</taxon>
        <taxon>Fungi</taxon>
        <taxon>Dikarya</taxon>
        <taxon>Ascomycota</taxon>
        <taxon>Pezizomycotina</taxon>
        <taxon>Orbiliomycetes</taxon>
        <taxon>Orbiliales</taxon>
        <taxon>Orbiliaceae</taxon>
        <taxon>Orbilia</taxon>
    </lineage>
</organism>
<dbReference type="SUPFAM" id="SSF53335">
    <property type="entry name" value="S-adenosyl-L-methionine-dependent methyltransferases"/>
    <property type="match status" value="1"/>
</dbReference>
<evidence type="ECO:0000313" key="1">
    <source>
        <dbReference type="EMBL" id="KAK6338968.1"/>
    </source>
</evidence>
<evidence type="ECO:0000313" key="2">
    <source>
        <dbReference type="Proteomes" id="UP001375240"/>
    </source>
</evidence>
<dbReference type="EMBL" id="JAVHNQ010000009">
    <property type="protein sequence ID" value="KAK6338968.1"/>
    <property type="molecule type" value="Genomic_DNA"/>
</dbReference>
<name>A0AAV9UC86_9PEZI</name>
<gene>
    <name evidence="1" type="ORF">TWF696_009766</name>
</gene>
<dbReference type="GO" id="GO:0008757">
    <property type="term" value="F:S-adenosylmethionine-dependent methyltransferase activity"/>
    <property type="evidence" value="ECO:0007669"/>
    <property type="project" value="UniProtKB-ARBA"/>
</dbReference>